<dbReference type="InterPro" id="IPR036938">
    <property type="entry name" value="PAP2/HPO_sf"/>
</dbReference>
<dbReference type="Pfam" id="PF01569">
    <property type="entry name" value="PAP2"/>
    <property type="match status" value="1"/>
</dbReference>
<dbReference type="SUPFAM" id="SSF51126">
    <property type="entry name" value="Pectin lyase-like"/>
    <property type="match status" value="1"/>
</dbReference>
<evidence type="ECO:0000313" key="3">
    <source>
        <dbReference type="EMBL" id="MFC3024280.1"/>
    </source>
</evidence>
<evidence type="ECO:0000259" key="2">
    <source>
        <dbReference type="SMART" id="SM00014"/>
    </source>
</evidence>
<dbReference type="NCBIfam" id="TIGR02601">
    <property type="entry name" value="autotrns_rpt"/>
    <property type="match status" value="1"/>
</dbReference>
<dbReference type="InterPro" id="IPR011050">
    <property type="entry name" value="Pectin_lyase_fold/virulence"/>
</dbReference>
<reference evidence="4" key="1">
    <citation type="journal article" date="2019" name="Int. J. Syst. Evol. Microbiol.">
        <title>The Global Catalogue of Microorganisms (GCM) 10K type strain sequencing project: providing services to taxonomists for standard genome sequencing and annotation.</title>
        <authorList>
            <consortium name="The Broad Institute Genomics Platform"/>
            <consortium name="The Broad Institute Genome Sequencing Center for Infectious Disease"/>
            <person name="Wu L."/>
            <person name="Ma J."/>
        </authorList>
    </citation>
    <scope>NUCLEOTIDE SEQUENCE [LARGE SCALE GENOMIC DNA]</scope>
    <source>
        <strain evidence="4">KCTC 62784</strain>
    </source>
</reference>
<comment type="caution">
    <text evidence="3">The sequence shown here is derived from an EMBL/GenBank/DDBJ whole genome shotgun (WGS) entry which is preliminary data.</text>
</comment>
<dbReference type="InterPro" id="IPR000326">
    <property type="entry name" value="PAP2/HPO"/>
</dbReference>
<feature type="domain" description="Phosphatidic acid phosphatase type 2/haloperoxidase" evidence="2">
    <location>
        <begin position="327"/>
        <end position="442"/>
    </location>
</feature>
<evidence type="ECO:0000313" key="4">
    <source>
        <dbReference type="Proteomes" id="UP001595384"/>
    </source>
</evidence>
<evidence type="ECO:0000256" key="1">
    <source>
        <dbReference type="ARBA" id="ARBA00022729"/>
    </source>
</evidence>
<organism evidence="3 4">
    <name type="scientific">Vibrio zhugei</name>
    <dbReference type="NCBI Taxonomy" id="2479546"/>
    <lineage>
        <taxon>Bacteria</taxon>
        <taxon>Pseudomonadati</taxon>
        <taxon>Pseudomonadota</taxon>
        <taxon>Gammaproteobacteria</taxon>
        <taxon>Vibrionales</taxon>
        <taxon>Vibrionaceae</taxon>
        <taxon>Vibrio</taxon>
    </lineage>
</organism>
<dbReference type="InterPro" id="IPR013425">
    <property type="entry name" value="Autotrns_rpt"/>
</dbReference>
<proteinExistence type="predicted"/>
<dbReference type="SMART" id="SM00014">
    <property type="entry name" value="acidPPc"/>
    <property type="match status" value="1"/>
</dbReference>
<accession>A0ABV7C8C0</accession>
<dbReference type="RefSeq" id="WP_123015089.1">
    <property type="nucleotide sequence ID" value="NZ_AP024911.1"/>
</dbReference>
<dbReference type="Gene3D" id="1.20.144.10">
    <property type="entry name" value="Phosphatidic acid phosphatase type 2/haloperoxidase"/>
    <property type="match status" value="1"/>
</dbReference>
<protein>
    <submittedName>
        <fullName evidence="3">Phosphatase PAP2 family protein</fullName>
    </submittedName>
</protein>
<sequence length="766" mass="83090">MLLNFSARYVTITALACVITACHDEATHSIPDAPQATIGTHIIPIPTLSGEDVAVVDGQLPINNDNRVARAYVETYSPILQILRGFDEIWYQGDNTWANFADADVFNSPSNTQGAPTAQGGASKSTQHVLKRLFNHTQVRNQKVWHENFDYVRTLTRQGQSQPDVDRNNKSAMALAYLDDQREKGFSITSGLGPLAKLYRDGANSTSPFSVDANGTVSLNNHTMDIVKNTYQKGLANGTNYGTTEKDGQTTPLNNVVLLLNDISAYGASTEAPKYHFASPRPWRLNQDYSVASYDKVSDLTQYACLNADGSVNGYKYYDKPNQPLTTPMKGLLCAARTIYTEDDPANNPGHYKDQSFATQDALSNGDPWISGRAKDGAFPSGHTTEAYDRGLGLAYAIPQRFQEMVARAGDLGENRIVASMHSPLDVIGGRIMGLAVTAATLYDSGNQTAKAAAVAQAEQYFEQNMPSDYDSVNAFAHCTTDEEQPCDAQDAYADHQAMKEKYRAYMTYGFSPLDKASKAPEVPKGAEVLLETRLPYLTAPQRRAVLASTEIGSNYPVIDQSRGWGRINLVDAADGYGAFNGDVDVYMDASKGGFYAADRWRNNISGQGMLHKSGTGKLSLEGENTYQGGTLLDGGTLVAVSSSAFGSNTLYQNDGTVQVSIRGGDQETSKGTLNVSDYVIKDGSLALDLTHNARLSAQNSIFIQGGTLELTVPSITTTTRYKVLNADYIEGQFRQVVAQDASGNRYEASLNYSDNTVTVTVQPNA</sequence>
<keyword evidence="1" id="KW-0732">Signal</keyword>
<dbReference type="SUPFAM" id="SSF48317">
    <property type="entry name" value="Acid phosphatase/Vanadium-dependent haloperoxidase"/>
    <property type="match status" value="1"/>
</dbReference>
<gene>
    <name evidence="3" type="ORF">ACFODT_10600</name>
</gene>
<dbReference type="EMBL" id="JBHRSE010000065">
    <property type="protein sequence ID" value="MFC3024280.1"/>
    <property type="molecule type" value="Genomic_DNA"/>
</dbReference>
<keyword evidence="4" id="KW-1185">Reference proteome</keyword>
<name>A0ABV7C8C0_9VIBR</name>
<dbReference type="Proteomes" id="UP001595384">
    <property type="component" value="Unassembled WGS sequence"/>
</dbReference>
<dbReference type="Pfam" id="PF12951">
    <property type="entry name" value="PATR"/>
    <property type="match status" value="1"/>
</dbReference>